<dbReference type="Proteomes" id="UP000315017">
    <property type="component" value="Chromosome"/>
</dbReference>
<dbReference type="EMBL" id="CP036274">
    <property type="protein sequence ID" value="QDU27931.1"/>
    <property type="molecule type" value="Genomic_DNA"/>
</dbReference>
<feature type="signal peptide" evidence="1">
    <location>
        <begin position="1"/>
        <end position="23"/>
    </location>
</feature>
<evidence type="ECO:0000256" key="1">
    <source>
        <dbReference type="SAM" id="SignalP"/>
    </source>
</evidence>
<dbReference type="Gene3D" id="1.50.10.20">
    <property type="match status" value="2"/>
</dbReference>
<dbReference type="KEGG" id="aagg:ETAA8_30220"/>
<organism evidence="2 3">
    <name type="scientific">Anatilimnocola aggregata</name>
    <dbReference type="NCBI Taxonomy" id="2528021"/>
    <lineage>
        <taxon>Bacteria</taxon>
        <taxon>Pseudomonadati</taxon>
        <taxon>Planctomycetota</taxon>
        <taxon>Planctomycetia</taxon>
        <taxon>Pirellulales</taxon>
        <taxon>Pirellulaceae</taxon>
        <taxon>Anatilimnocola</taxon>
    </lineage>
</organism>
<evidence type="ECO:0000313" key="3">
    <source>
        <dbReference type="Proteomes" id="UP000315017"/>
    </source>
</evidence>
<dbReference type="InterPro" id="IPR008930">
    <property type="entry name" value="Terpenoid_cyclase/PrenylTrfase"/>
</dbReference>
<sequence length="386" mass="42086" precursor="true">MLRRQLALAILSLAMLFAPLARAWGQDDEITPLSEAALDRGLEWLARNQGAEGNWGSNDLGLVSMGALAFLAAGHAPGRGKYGREVDRALEYVVSHAKPSGLLNVSDAQRDMYNHGLATFVLGQAHGMTASRDRRLNRVLDGALKLIANVQCDDGGWDYKAHRQKNGHDLSLAVMQAKALRSAVDSGLEVPPEVIDQAIKSVRDHYAAKGDRRASEAEQMKMPGQFTYSRGGGGGTIAMAAAGVVCMQEFGQYDDWRIGKNMDVIAAAVKEVPKARERNGSMPFDAYTLYYVGQALYQVNGDPWKECYPLLREYLVTAQVMDDKNAANHGAWHDHGAKTNGHVGGREGQLYATSVGCFILAIPNRYLPILQEGKIESFRQKAKAGQ</sequence>
<protein>
    <recommendedName>
        <fullName evidence="4">Squalene--hopene cyclase</fullName>
    </recommendedName>
</protein>
<evidence type="ECO:0008006" key="4">
    <source>
        <dbReference type="Google" id="ProtNLM"/>
    </source>
</evidence>
<proteinExistence type="predicted"/>
<dbReference type="SUPFAM" id="SSF48239">
    <property type="entry name" value="Terpenoid cyclases/Protein prenyltransferases"/>
    <property type="match status" value="1"/>
</dbReference>
<dbReference type="RefSeq" id="WP_145089366.1">
    <property type="nucleotide sequence ID" value="NZ_CP036274.1"/>
</dbReference>
<evidence type="ECO:0000313" key="2">
    <source>
        <dbReference type="EMBL" id="QDU27931.1"/>
    </source>
</evidence>
<feature type="chain" id="PRO_5021857837" description="Squalene--hopene cyclase" evidence="1">
    <location>
        <begin position="24"/>
        <end position="386"/>
    </location>
</feature>
<keyword evidence="1" id="KW-0732">Signal</keyword>
<dbReference type="AlphaFoldDB" id="A0A517YCI2"/>
<dbReference type="OrthoDB" id="265313at2"/>
<accession>A0A517YCI2</accession>
<reference evidence="2 3" key="1">
    <citation type="submission" date="2019-02" db="EMBL/GenBank/DDBJ databases">
        <title>Deep-cultivation of Planctomycetes and their phenomic and genomic characterization uncovers novel biology.</title>
        <authorList>
            <person name="Wiegand S."/>
            <person name="Jogler M."/>
            <person name="Boedeker C."/>
            <person name="Pinto D."/>
            <person name="Vollmers J."/>
            <person name="Rivas-Marin E."/>
            <person name="Kohn T."/>
            <person name="Peeters S.H."/>
            <person name="Heuer A."/>
            <person name="Rast P."/>
            <person name="Oberbeckmann S."/>
            <person name="Bunk B."/>
            <person name="Jeske O."/>
            <person name="Meyerdierks A."/>
            <person name="Storesund J.E."/>
            <person name="Kallscheuer N."/>
            <person name="Luecker S."/>
            <person name="Lage O.M."/>
            <person name="Pohl T."/>
            <person name="Merkel B.J."/>
            <person name="Hornburger P."/>
            <person name="Mueller R.-W."/>
            <person name="Bruemmer F."/>
            <person name="Labrenz M."/>
            <person name="Spormann A.M."/>
            <person name="Op den Camp H."/>
            <person name="Overmann J."/>
            <person name="Amann R."/>
            <person name="Jetten M.S.M."/>
            <person name="Mascher T."/>
            <person name="Medema M.H."/>
            <person name="Devos D.P."/>
            <person name="Kaster A.-K."/>
            <person name="Ovreas L."/>
            <person name="Rohde M."/>
            <person name="Galperin M.Y."/>
            <person name="Jogler C."/>
        </authorList>
    </citation>
    <scope>NUCLEOTIDE SEQUENCE [LARGE SCALE GENOMIC DNA]</scope>
    <source>
        <strain evidence="2 3">ETA_A8</strain>
    </source>
</reference>
<gene>
    <name evidence="2" type="ORF">ETAA8_30220</name>
</gene>
<keyword evidence="3" id="KW-1185">Reference proteome</keyword>
<name>A0A517YCI2_9BACT</name>